<name>A0ABD5NWW4_9EURY</name>
<dbReference type="Gene3D" id="3.40.50.620">
    <property type="entry name" value="HUPs"/>
    <property type="match status" value="1"/>
</dbReference>
<dbReference type="EMBL" id="JBHSDJ010000013">
    <property type="protein sequence ID" value="MFC4246602.1"/>
    <property type="molecule type" value="Genomic_DNA"/>
</dbReference>
<evidence type="ECO:0000259" key="1">
    <source>
        <dbReference type="Pfam" id="PF00582"/>
    </source>
</evidence>
<organism evidence="2 3">
    <name type="scientific">Natribaculum luteum</name>
    <dbReference type="NCBI Taxonomy" id="1586232"/>
    <lineage>
        <taxon>Archaea</taxon>
        <taxon>Methanobacteriati</taxon>
        <taxon>Methanobacteriota</taxon>
        <taxon>Stenosarchaea group</taxon>
        <taxon>Halobacteria</taxon>
        <taxon>Halobacteriales</taxon>
        <taxon>Natrialbaceae</taxon>
        <taxon>Natribaculum</taxon>
    </lineage>
</organism>
<protein>
    <submittedName>
        <fullName evidence="2">Universal stress protein</fullName>
    </submittedName>
</protein>
<gene>
    <name evidence="2" type="ORF">ACFOZ7_06280</name>
</gene>
<dbReference type="Proteomes" id="UP001595821">
    <property type="component" value="Unassembled WGS sequence"/>
</dbReference>
<dbReference type="GeneID" id="71854614"/>
<comment type="caution">
    <text evidence="2">The sequence shown here is derived from an EMBL/GenBank/DDBJ whole genome shotgun (WGS) entry which is preliminary data.</text>
</comment>
<reference evidence="2 3" key="1">
    <citation type="journal article" date="2014" name="Int. J. Syst. Evol. Microbiol.">
        <title>Complete genome sequence of Corynebacterium casei LMG S-19264T (=DSM 44701T), isolated from a smear-ripened cheese.</title>
        <authorList>
            <consortium name="US DOE Joint Genome Institute (JGI-PGF)"/>
            <person name="Walter F."/>
            <person name="Albersmeier A."/>
            <person name="Kalinowski J."/>
            <person name="Ruckert C."/>
        </authorList>
    </citation>
    <scope>NUCLEOTIDE SEQUENCE [LARGE SCALE GENOMIC DNA]</scope>
    <source>
        <strain evidence="2 3">IBRC-M 10912</strain>
    </source>
</reference>
<evidence type="ECO:0000313" key="2">
    <source>
        <dbReference type="EMBL" id="MFC4246602.1"/>
    </source>
</evidence>
<accession>A0ABD5NWW4</accession>
<dbReference type="CDD" id="cd00293">
    <property type="entry name" value="USP-like"/>
    <property type="match status" value="1"/>
</dbReference>
<dbReference type="Pfam" id="PF00582">
    <property type="entry name" value="Usp"/>
    <property type="match status" value="1"/>
</dbReference>
<evidence type="ECO:0000313" key="3">
    <source>
        <dbReference type="Proteomes" id="UP001595821"/>
    </source>
</evidence>
<proteinExistence type="predicted"/>
<dbReference type="InterPro" id="IPR014729">
    <property type="entry name" value="Rossmann-like_a/b/a_fold"/>
</dbReference>
<sequence>MTLLVPFDGSELSTAALEKAAEFGDLTDEDVVALTVVPDDDEYARERGWIGQHEQFDPDVVTRKMRRTVADVAPEATFEVELVDSDEPTATATTSVVRTIRDRAADLDASLVFVGSENAGSVTTPLSSVGGPVASDQHYDVYVVRHAE</sequence>
<dbReference type="RefSeq" id="WP_246966685.1">
    <property type="nucleotide sequence ID" value="NZ_CP095397.1"/>
</dbReference>
<feature type="domain" description="UspA" evidence="1">
    <location>
        <begin position="2"/>
        <end position="145"/>
    </location>
</feature>
<dbReference type="AlphaFoldDB" id="A0ABD5NWW4"/>
<dbReference type="InterPro" id="IPR006016">
    <property type="entry name" value="UspA"/>
</dbReference>
<dbReference type="SUPFAM" id="SSF52402">
    <property type="entry name" value="Adenine nucleotide alpha hydrolases-like"/>
    <property type="match status" value="1"/>
</dbReference>